<dbReference type="InterPro" id="IPR036188">
    <property type="entry name" value="FAD/NAD-bd_sf"/>
</dbReference>
<dbReference type="PANTHER" id="PTHR10668">
    <property type="entry name" value="PHYTOENE DEHYDROGENASE"/>
    <property type="match status" value="1"/>
</dbReference>
<dbReference type="Pfam" id="PF13450">
    <property type="entry name" value="NAD_binding_8"/>
    <property type="match status" value="1"/>
</dbReference>
<evidence type="ECO:0000313" key="2">
    <source>
        <dbReference type="Proteomes" id="UP000264330"/>
    </source>
</evidence>
<protein>
    <submittedName>
        <fullName evidence="1">NAD(P)/FAD-dependent oxidoreductase</fullName>
    </submittedName>
</protein>
<dbReference type="EMBL" id="DPMF01000325">
    <property type="protein sequence ID" value="HCV82158.1"/>
    <property type="molecule type" value="Genomic_DNA"/>
</dbReference>
<dbReference type="AlphaFoldDB" id="A0A3D5J383"/>
<proteinExistence type="predicted"/>
<gene>
    <name evidence="1" type="ORF">DGQ38_14015</name>
</gene>
<name>A0A3D5J383_9FLAO</name>
<dbReference type="Proteomes" id="UP000264330">
    <property type="component" value="Unassembled WGS sequence"/>
</dbReference>
<reference evidence="1 2" key="1">
    <citation type="journal article" date="2018" name="Nat. Biotechnol.">
        <title>A standardized bacterial taxonomy based on genome phylogeny substantially revises the tree of life.</title>
        <authorList>
            <person name="Parks D.H."/>
            <person name="Chuvochina M."/>
            <person name="Waite D.W."/>
            <person name="Rinke C."/>
            <person name="Skarshewski A."/>
            <person name="Chaumeil P.A."/>
            <person name="Hugenholtz P."/>
        </authorList>
    </citation>
    <scope>NUCLEOTIDE SEQUENCE [LARGE SCALE GENOMIC DNA]</scope>
    <source>
        <strain evidence="1">UBA9359</strain>
    </source>
</reference>
<dbReference type="RefSeq" id="WP_013069885.1">
    <property type="nucleotide sequence ID" value="NZ_CAJXAW010000005.1"/>
</dbReference>
<organism evidence="1 2">
    <name type="scientific">Zunongwangia profunda</name>
    <dbReference type="NCBI Taxonomy" id="398743"/>
    <lineage>
        <taxon>Bacteria</taxon>
        <taxon>Pseudomonadati</taxon>
        <taxon>Bacteroidota</taxon>
        <taxon>Flavobacteriia</taxon>
        <taxon>Flavobacteriales</taxon>
        <taxon>Flavobacteriaceae</taxon>
        <taxon>Zunongwangia</taxon>
    </lineage>
</organism>
<sequence>MGKYDYDVVIVGSGSNGLAAAIYLQSKGLKTIVVEKESMLGGATKTTELTLPGYKHDVGAAVLPMAYSSPFFQQLPLEDFGLEWIYPEIPFAQTLGNSNNFGAVACYQDIDKTAAQLGADESTYRKFMRTRIEDWPLVSNDILAPIKIPENPLQFLDFGRSAILSARTFTRLKFKTEESKVLFYGAAAHSTLPLNSTASASFGLVLMIMAHLNGWPFPKSGAGQIIEALAKYYIHVGGEVKVNSAIEDFNQIPNSKVQVFDLTPKQLLTIKSLPLSALYQKRLSNFKYGAGIFKMDWALRAPVPFKNKILRKAGTVHIGFSSSEIENSEKIVNQGKLPGTPYVLLVQPSVFDHSRTPDSGHTVWAYCHVPNGNTQDCTKIIESQIERAAPGFGKLILKRHLMNTRQLEEFDANLVGGDINGGKQDITQLFTRPVAKLSPYKTSNNNIYICSSSTPPGGGVHGMAGFNAAKQVLKDHF</sequence>
<comment type="caution">
    <text evidence="1">The sequence shown here is derived from an EMBL/GenBank/DDBJ whole genome shotgun (WGS) entry which is preliminary data.</text>
</comment>
<accession>A0A3D5J383</accession>
<evidence type="ECO:0000313" key="1">
    <source>
        <dbReference type="EMBL" id="HCV82158.1"/>
    </source>
</evidence>
<dbReference type="Gene3D" id="3.50.50.60">
    <property type="entry name" value="FAD/NAD(P)-binding domain"/>
    <property type="match status" value="1"/>
</dbReference>
<dbReference type="PANTHER" id="PTHR10668:SF105">
    <property type="entry name" value="DEHYDROGENASE-RELATED"/>
    <property type="match status" value="1"/>
</dbReference>
<dbReference type="SUPFAM" id="SSF51905">
    <property type="entry name" value="FAD/NAD(P)-binding domain"/>
    <property type="match status" value="1"/>
</dbReference>
<dbReference type="OMA" id="TAWAYCH"/>